<feature type="compositionally biased region" description="Basic residues" evidence="1">
    <location>
        <begin position="534"/>
        <end position="545"/>
    </location>
</feature>
<feature type="region of interest" description="Disordered" evidence="1">
    <location>
        <begin position="67"/>
        <end position="101"/>
    </location>
</feature>
<proteinExistence type="predicted"/>
<feature type="region of interest" description="Disordered" evidence="1">
    <location>
        <begin position="470"/>
        <end position="501"/>
    </location>
</feature>
<keyword evidence="3" id="KW-1185">Reference proteome</keyword>
<evidence type="ECO:0000313" key="2">
    <source>
        <dbReference type="EMBL" id="EPS30906.1"/>
    </source>
</evidence>
<dbReference type="OrthoDB" id="4469495at2759"/>
<reference evidence="2 3" key="1">
    <citation type="journal article" date="2013" name="PLoS ONE">
        <title>Genomic and secretomic analyses reveal unique features of the lignocellulolytic enzyme system of Penicillium decumbens.</title>
        <authorList>
            <person name="Liu G."/>
            <person name="Zhang L."/>
            <person name="Wei X."/>
            <person name="Zou G."/>
            <person name="Qin Y."/>
            <person name="Ma L."/>
            <person name="Li J."/>
            <person name="Zheng H."/>
            <person name="Wang S."/>
            <person name="Wang C."/>
            <person name="Xun L."/>
            <person name="Zhao G.-P."/>
            <person name="Zhou Z."/>
            <person name="Qu Y."/>
        </authorList>
    </citation>
    <scope>NUCLEOTIDE SEQUENCE [LARGE SCALE GENOMIC DNA]</scope>
    <source>
        <strain evidence="3">114-2 / CGMCC 5302</strain>
    </source>
</reference>
<sequence>MSSPVKPELEGASNPSKVAGVEDKHQSDVVHADTPMLGQDVSGVNVLSREGNAPDLIQSKQHLTPSMLAPGLRNVPTSEQPSGSNAPSTMAEGGPSVDPIQDRVNKFMDSMATMIFERAKRKADAAFGSGNEQETGNLEVFPTRMDESPDVCSAALDIMSKVTQPVQGSGDKSIDASGPGIAHGHSSQLENPGSWKLTHRPKRQSISTSKLSPLAQQTSMRKDTPRAAPTTSIRETGPTSSHADHASSKPRDGPNPRAVPQIMMGDHILTNHDQPTLGSIRADGLTYGEVLFIFNTFGVVARLFPRFHFKWASDDRQKVGVRLQLYGHTVYAAPENTPIDAAVVACRQALRELSREHPQWLLPPKPSQGLGEPHWNWKQILEDFADQAGWEKPTYANRDGSSGQRSLVTVTVHGQKYWPAKWTEDSDKSGMMAAHQAIYQLLTQDRINRKLILPADSQLVKIPLVGPSHDPARHFGPQAPRRQDSPCGGAVPTPGKTEVSSEPAAMARLFAKELRDKEPVRAPAGRTSGVAKGKIAKTPRKKRPPTKAQRLRDNEDPLRTLEQVQSRVMALGPQASFTRVMSTICAVLKVNNPRIEVRMPSSEIKGASPGIFALFHTSAARLDSKDPVFLGNLPRSMEPAEGKAFGVKRVILFMLEQWKGKVDPYEMRAGHDRLKWLHGFEQEVKESLENQQ</sequence>
<feature type="compositionally biased region" description="Polar residues" evidence="1">
    <location>
        <begin position="229"/>
        <end position="241"/>
    </location>
</feature>
<dbReference type="HOGENOM" id="CLU_398007_0_0_1"/>
<feature type="compositionally biased region" description="Basic and acidic residues" evidence="1">
    <location>
        <begin position="242"/>
        <end position="254"/>
    </location>
</feature>
<feature type="compositionally biased region" description="Polar residues" evidence="1">
    <location>
        <begin position="75"/>
        <end position="88"/>
    </location>
</feature>
<evidence type="ECO:0000313" key="3">
    <source>
        <dbReference type="Proteomes" id="UP000019376"/>
    </source>
</evidence>
<feature type="region of interest" description="Disordered" evidence="1">
    <location>
        <begin position="1"/>
        <end position="52"/>
    </location>
</feature>
<protein>
    <submittedName>
        <fullName evidence="2">Uncharacterized protein</fullName>
    </submittedName>
</protein>
<dbReference type="eggNOG" id="ENOG502RNI9">
    <property type="taxonomic scope" value="Eukaryota"/>
</dbReference>
<name>S7ZQJ2_PENO1</name>
<gene>
    <name evidence="2" type="ORF">PDE_05859</name>
</gene>
<dbReference type="AlphaFoldDB" id="S7ZQJ2"/>
<feature type="region of interest" description="Disordered" evidence="1">
    <location>
        <begin position="164"/>
        <end position="260"/>
    </location>
</feature>
<feature type="compositionally biased region" description="Polar residues" evidence="1">
    <location>
        <begin position="204"/>
        <end position="219"/>
    </location>
</feature>
<dbReference type="Proteomes" id="UP000019376">
    <property type="component" value="Unassembled WGS sequence"/>
</dbReference>
<accession>S7ZQJ2</accession>
<dbReference type="EMBL" id="KB644412">
    <property type="protein sequence ID" value="EPS30906.1"/>
    <property type="molecule type" value="Genomic_DNA"/>
</dbReference>
<feature type="region of interest" description="Disordered" evidence="1">
    <location>
        <begin position="513"/>
        <end position="553"/>
    </location>
</feature>
<evidence type="ECO:0000256" key="1">
    <source>
        <dbReference type="SAM" id="MobiDB-lite"/>
    </source>
</evidence>
<organism evidence="2 3">
    <name type="scientific">Penicillium oxalicum (strain 114-2 / CGMCC 5302)</name>
    <name type="common">Penicillium decumbens</name>
    <dbReference type="NCBI Taxonomy" id="933388"/>
    <lineage>
        <taxon>Eukaryota</taxon>
        <taxon>Fungi</taxon>
        <taxon>Dikarya</taxon>
        <taxon>Ascomycota</taxon>
        <taxon>Pezizomycotina</taxon>
        <taxon>Eurotiomycetes</taxon>
        <taxon>Eurotiomycetidae</taxon>
        <taxon>Eurotiales</taxon>
        <taxon>Aspergillaceae</taxon>
        <taxon>Penicillium</taxon>
    </lineage>
</organism>
<feature type="compositionally biased region" description="Basic and acidic residues" evidence="1">
    <location>
        <begin position="20"/>
        <end position="31"/>
    </location>
</feature>